<accession>A0A161LPB5</accession>
<reference evidence="6" key="2">
    <citation type="submission" date="2016-04" db="EMBL/GenBank/DDBJ databases">
        <title>Planomonospora sphaerica JCM9374 whole genome shotgun sequence.</title>
        <authorList>
            <person name="Suzuki T."/>
            <person name="Dohra H."/>
            <person name="Kodani S."/>
        </authorList>
    </citation>
    <scope>NUCLEOTIDE SEQUENCE [LARGE SCALE GENOMIC DNA]</scope>
    <source>
        <strain evidence="6">JCM 9374</strain>
    </source>
</reference>
<proteinExistence type="predicted"/>
<keyword evidence="6" id="KW-1185">Reference proteome</keyword>
<dbReference type="InterPro" id="IPR009081">
    <property type="entry name" value="PP-bd_ACP"/>
</dbReference>
<dbReference type="GO" id="GO:0004312">
    <property type="term" value="F:fatty acid synthase activity"/>
    <property type="evidence" value="ECO:0007669"/>
    <property type="project" value="TreeGrafter"/>
</dbReference>
<gene>
    <name evidence="5" type="ORF">PS9374_07199</name>
</gene>
<dbReference type="FunFam" id="1.10.1200.10:FF:000007">
    <property type="entry name" value="Probable polyketide synthase pks17"/>
    <property type="match status" value="1"/>
</dbReference>
<keyword evidence="1" id="KW-0596">Phosphopantetheine</keyword>
<dbReference type="EMBL" id="BDCX01000047">
    <property type="protein sequence ID" value="GAT71507.1"/>
    <property type="molecule type" value="Genomic_DNA"/>
</dbReference>
<evidence type="ECO:0000259" key="4">
    <source>
        <dbReference type="PROSITE" id="PS50075"/>
    </source>
</evidence>
<sequence>MVAVRLDVRVLAGAGAGLPSVFAGLVPVARRRAAGGGGGAGGLGRRLAGLGAQEREAALLELVRTHVAGILGHAGPEAVEPEMAFKELGFDSLSAVEFRNRLNEVTGLRLPPTLVFDYPNAMVLAAHLGSELAPDPGAGNGHDSGEQRIRRILESIPLTKLRDAGLMDVLLELGGARSTESVSEADGTHGSIDDMDLESLINMALDGVDATDATQGA</sequence>
<comment type="caution">
    <text evidence="5">The sequence shown here is derived from an EMBL/GenBank/DDBJ whole genome shotgun (WGS) entry which is preliminary data.</text>
</comment>
<dbReference type="InterPro" id="IPR036736">
    <property type="entry name" value="ACP-like_sf"/>
</dbReference>
<name>A0A161LPB5_9ACTN</name>
<dbReference type="GO" id="GO:0031177">
    <property type="term" value="F:phosphopantetheine binding"/>
    <property type="evidence" value="ECO:0007669"/>
    <property type="project" value="InterPro"/>
</dbReference>
<organism evidence="5 6">
    <name type="scientific">Planomonospora sphaerica</name>
    <dbReference type="NCBI Taxonomy" id="161355"/>
    <lineage>
        <taxon>Bacteria</taxon>
        <taxon>Bacillati</taxon>
        <taxon>Actinomycetota</taxon>
        <taxon>Actinomycetes</taxon>
        <taxon>Streptosporangiales</taxon>
        <taxon>Streptosporangiaceae</taxon>
        <taxon>Planomonospora</taxon>
    </lineage>
</organism>
<dbReference type="InterPro" id="IPR050091">
    <property type="entry name" value="PKS_NRPS_Biosynth_Enz"/>
</dbReference>
<dbReference type="PANTHER" id="PTHR43775:SF51">
    <property type="entry name" value="INACTIVE PHENOLPHTHIOCEROL SYNTHESIS POLYKETIDE SYNTHASE TYPE I PKS1-RELATED"/>
    <property type="match status" value="1"/>
</dbReference>
<dbReference type="STRING" id="161355.PS9374_07199"/>
<keyword evidence="3" id="KW-0808">Transferase</keyword>
<evidence type="ECO:0000313" key="6">
    <source>
        <dbReference type="Proteomes" id="UP000077701"/>
    </source>
</evidence>
<feature type="domain" description="Carrier" evidence="4">
    <location>
        <begin position="57"/>
        <end position="132"/>
    </location>
</feature>
<dbReference type="Gene3D" id="1.10.1200.10">
    <property type="entry name" value="ACP-like"/>
    <property type="match status" value="1"/>
</dbReference>
<reference evidence="5 6" key="1">
    <citation type="journal article" date="2016" name="Genome Announc.">
        <title>Draft Genome Sequence of Planomonospora sphaerica JCM9374, a Rare Actinomycete.</title>
        <authorList>
            <person name="Dohra H."/>
            <person name="Suzuki T."/>
            <person name="Inoue Y."/>
            <person name="Kodani S."/>
        </authorList>
    </citation>
    <scope>NUCLEOTIDE SEQUENCE [LARGE SCALE GENOMIC DNA]</scope>
    <source>
        <strain evidence="5 6">JCM 9374</strain>
    </source>
</reference>
<evidence type="ECO:0000256" key="2">
    <source>
        <dbReference type="ARBA" id="ARBA00022553"/>
    </source>
</evidence>
<evidence type="ECO:0000256" key="1">
    <source>
        <dbReference type="ARBA" id="ARBA00022450"/>
    </source>
</evidence>
<dbReference type="InterPro" id="IPR020806">
    <property type="entry name" value="PKS_PP-bd"/>
</dbReference>
<dbReference type="Proteomes" id="UP000077701">
    <property type="component" value="Unassembled WGS sequence"/>
</dbReference>
<dbReference type="Pfam" id="PF00550">
    <property type="entry name" value="PP-binding"/>
    <property type="match status" value="1"/>
</dbReference>
<dbReference type="SMART" id="SM00823">
    <property type="entry name" value="PKS_PP"/>
    <property type="match status" value="1"/>
</dbReference>
<dbReference type="GO" id="GO:0006633">
    <property type="term" value="P:fatty acid biosynthetic process"/>
    <property type="evidence" value="ECO:0007669"/>
    <property type="project" value="TreeGrafter"/>
</dbReference>
<dbReference type="SUPFAM" id="SSF47336">
    <property type="entry name" value="ACP-like"/>
    <property type="match status" value="1"/>
</dbReference>
<dbReference type="SMART" id="SM01294">
    <property type="entry name" value="PKS_PP_betabranch"/>
    <property type="match status" value="1"/>
</dbReference>
<keyword evidence="2" id="KW-0597">Phosphoprotein</keyword>
<protein>
    <submittedName>
        <fullName evidence="5">Polyketide synthase</fullName>
    </submittedName>
</protein>
<dbReference type="AlphaFoldDB" id="A0A161LPB5"/>
<evidence type="ECO:0000313" key="5">
    <source>
        <dbReference type="EMBL" id="GAT71507.1"/>
    </source>
</evidence>
<dbReference type="PANTHER" id="PTHR43775">
    <property type="entry name" value="FATTY ACID SYNTHASE"/>
    <property type="match status" value="1"/>
</dbReference>
<evidence type="ECO:0000256" key="3">
    <source>
        <dbReference type="ARBA" id="ARBA00022679"/>
    </source>
</evidence>
<dbReference type="PROSITE" id="PS50075">
    <property type="entry name" value="CARRIER"/>
    <property type="match status" value="1"/>
</dbReference>